<protein>
    <recommendedName>
        <fullName evidence="8">MAPEG family protein</fullName>
    </recommendedName>
</protein>
<keyword evidence="3 5" id="KW-1133">Transmembrane helix</keyword>
<keyword evidence="2 5" id="KW-0812">Transmembrane</keyword>
<dbReference type="Pfam" id="PF01124">
    <property type="entry name" value="MAPEG"/>
    <property type="match status" value="1"/>
</dbReference>
<dbReference type="AlphaFoldDB" id="A0A078B779"/>
<comment type="subcellular location">
    <subcellularLocation>
        <location evidence="1">Membrane</location>
    </subcellularLocation>
</comment>
<keyword evidence="4 5" id="KW-0472">Membrane</keyword>
<reference evidence="6 7" key="1">
    <citation type="submission" date="2014-06" db="EMBL/GenBank/DDBJ databases">
        <authorList>
            <person name="Swart Estienne"/>
        </authorList>
    </citation>
    <scope>NUCLEOTIDE SEQUENCE [LARGE SCALE GENOMIC DNA]</scope>
    <source>
        <strain evidence="6 7">130c</strain>
    </source>
</reference>
<dbReference type="InterPro" id="IPR001129">
    <property type="entry name" value="Membr-assoc_MAPEG"/>
</dbReference>
<proteinExistence type="predicted"/>
<dbReference type="SUPFAM" id="SSF161084">
    <property type="entry name" value="MAPEG domain-like"/>
    <property type="match status" value="1"/>
</dbReference>
<sequence length="140" mass="15796">MLALICLECFLTSAAISRKRKAFETVLENFNFQHLEEFGTKPTKGGYPDHGSGRVHMNYVEQLPIYVLIIFLAAIKTPYATLILSVVLFVSRILYALSYSIGGPNLRSIGAFPGLLAKVGLYYYSFYSAYSLIKYHPHFK</sequence>
<dbReference type="InterPro" id="IPR023352">
    <property type="entry name" value="MAPEG-like_dom_sf"/>
</dbReference>
<evidence type="ECO:0000256" key="5">
    <source>
        <dbReference type="SAM" id="Phobius"/>
    </source>
</evidence>
<dbReference type="EMBL" id="CCKQ01018308">
    <property type="protein sequence ID" value="CDW90264.1"/>
    <property type="molecule type" value="Genomic_DNA"/>
</dbReference>
<dbReference type="OrthoDB" id="410651at2759"/>
<evidence type="ECO:0000313" key="7">
    <source>
        <dbReference type="Proteomes" id="UP000039865"/>
    </source>
</evidence>
<organism evidence="6 7">
    <name type="scientific">Stylonychia lemnae</name>
    <name type="common">Ciliate</name>
    <dbReference type="NCBI Taxonomy" id="5949"/>
    <lineage>
        <taxon>Eukaryota</taxon>
        <taxon>Sar</taxon>
        <taxon>Alveolata</taxon>
        <taxon>Ciliophora</taxon>
        <taxon>Intramacronucleata</taxon>
        <taxon>Spirotrichea</taxon>
        <taxon>Stichotrichia</taxon>
        <taxon>Sporadotrichida</taxon>
        <taxon>Oxytrichidae</taxon>
        <taxon>Stylonychinae</taxon>
        <taxon>Stylonychia</taxon>
    </lineage>
</organism>
<gene>
    <name evidence="6" type="primary">Contig10299.g10987</name>
    <name evidence="6" type="ORF">STYLEM_19406</name>
</gene>
<dbReference type="InParanoid" id="A0A078B779"/>
<evidence type="ECO:0000256" key="1">
    <source>
        <dbReference type="ARBA" id="ARBA00004370"/>
    </source>
</evidence>
<dbReference type="GO" id="GO:0016020">
    <property type="term" value="C:membrane"/>
    <property type="evidence" value="ECO:0007669"/>
    <property type="project" value="UniProtKB-SubCell"/>
</dbReference>
<evidence type="ECO:0000256" key="4">
    <source>
        <dbReference type="ARBA" id="ARBA00023136"/>
    </source>
</evidence>
<name>A0A078B779_STYLE</name>
<keyword evidence="7" id="KW-1185">Reference proteome</keyword>
<evidence type="ECO:0000256" key="2">
    <source>
        <dbReference type="ARBA" id="ARBA00022692"/>
    </source>
</evidence>
<dbReference type="Proteomes" id="UP000039865">
    <property type="component" value="Unassembled WGS sequence"/>
</dbReference>
<feature type="transmembrane region" description="Helical" evidence="5">
    <location>
        <begin position="65"/>
        <end position="90"/>
    </location>
</feature>
<evidence type="ECO:0000313" key="6">
    <source>
        <dbReference type="EMBL" id="CDW90264.1"/>
    </source>
</evidence>
<dbReference type="Gene3D" id="1.20.120.550">
    <property type="entry name" value="Membrane associated eicosanoid/glutathione metabolism-like domain"/>
    <property type="match status" value="1"/>
</dbReference>
<evidence type="ECO:0000256" key="3">
    <source>
        <dbReference type="ARBA" id="ARBA00022989"/>
    </source>
</evidence>
<accession>A0A078B779</accession>
<evidence type="ECO:0008006" key="8">
    <source>
        <dbReference type="Google" id="ProtNLM"/>
    </source>
</evidence>